<gene>
    <name evidence="5" type="ORF">FNW02_31315</name>
</gene>
<keyword evidence="3" id="KW-0802">TPR repeat</keyword>
<dbReference type="Gene3D" id="1.10.510.10">
    <property type="entry name" value="Transferase(Phosphotransferase) domain 1"/>
    <property type="match status" value="1"/>
</dbReference>
<dbReference type="PROSITE" id="PS50005">
    <property type="entry name" value="TPR"/>
    <property type="match status" value="2"/>
</dbReference>
<reference evidence="5" key="1">
    <citation type="submission" date="2019-07" db="EMBL/GenBank/DDBJ databases">
        <title>Toxilogical consequences of a new and cryptic species of cyanobacteria (Komarekiella delphini-convector) recovered from the epidermis of a bottlenose dolphin and 1500 ft. in the air.</title>
        <authorList>
            <person name="Brown A.O."/>
            <person name="Dvorak P."/>
            <person name="Villanueva C.D."/>
            <person name="Foss A.J."/>
            <person name="Garvey A.D."/>
            <person name="Gibson Q.A."/>
            <person name="Johansen J.R."/>
            <person name="Casamatta D.A."/>
        </authorList>
    </citation>
    <scope>NUCLEOTIDE SEQUENCE</scope>
    <source>
        <strain evidence="5">SJRDD-AB1</strain>
    </source>
</reference>
<dbReference type="SMART" id="SM00028">
    <property type="entry name" value="TPR"/>
    <property type="match status" value="6"/>
</dbReference>
<evidence type="ECO:0000256" key="2">
    <source>
        <dbReference type="ARBA" id="ARBA00022840"/>
    </source>
</evidence>
<dbReference type="Pfam" id="PF13431">
    <property type="entry name" value="TPR_17"/>
    <property type="match status" value="1"/>
</dbReference>
<name>A0AA40VUH6_9NOST</name>
<dbReference type="SUPFAM" id="SSF48452">
    <property type="entry name" value="TPR-like"/>
    <property type="match status" value="1"/>
</dbReference>
<dbReference type="InterPro" id="IPR011990">
    <property type="entry name" value="TPR-like_helical_dom_sf"/>
</dbReference>
<dbReference type="AlphaFoldDB" id="A0AA40VUH6"/>
<organism evidence="5 6">
    <name type="scientific">Komarekiella delphini-convector SJRDD-AB1</name>
    <dbReference type="NCBI Taxonomy" id="2593771"/>
    <lineage>
        <taxon>Bacteria</taxon>
        <taxon>Bacillati</taxon>
        <taxon>Cyanobacteriota</taxon>
        <taxon>Cyanophyceae</taxon>
        <taxon>Nostocales</taxon>
        <taxon>Nostocaceae</taxon>
        <taxon>Komarekiella</taxon>
        <taxon>Komarekiella delphini-convector</taxon>
    </lineage>
</organism>
<dbReference type="Pfam" id="PF13181">
    <property type="entry name" value="TPR_8"/>
    <property type="match status" value="1"/>
</dbReference>
<evidence type="ECO:0000313" key="6">
    <source>
        <dbReference type="Proteomes" id="UP001165986"/>
    </source>
</evidence>
<dbReference type="InterPro" id="IPR011009">
    <property type="entry name" value="Kinase-like_dom_sf"/>
</dbReference>
<dbReference type="PANTHER" id="PTHR24363:SF7">
    <property type="entry name" value="SERINE_THREONINE-PROTEIN KINASE-LIKE PROTEIN E"/>
    <property type="match status" value="1"/>
</dbReference>
<feature type="domain" description="Protein kinase" evidence="4">
    <location>
        <begin position="39"/>
        <end position="327"/>
    </location>
</feature>
<keyword evidence="6" id="KW-1185">Reference proteome</keyword>
<dbReference type="GO" id="GO:0004674">
    <property type="term" value="F:protein serine/threonine kinase activity"/>
    <property type="evidence" value="ECO:0007669"/>
    <property type="project" value="TreeGrafter"/>
</dbReference>
<dbReference type="SMART" id="SM00220">
    <property type="entry name" value="S_TKc"/>
    <property type="match status" value="1"/>
</dbReference>
<proteinExistence type="predicted"/>
<evidence type="ECO:0000256" key="3">
    <source>
        <dbReference type="PROSITE-ProRule" id="PRU00339"/>
    </source>
</evidence>
<feature type="repeat" description="TPR" evidence="3">
    <location>
        <begin position="462"/>
        <end position="495"/>
    </location>
</feature>
<evidence type="ECO:0000259" key="4">
    <source>
        <dbReference type="PROSITE" id="PS50011"/>
    </source>
</evidence>
<keyword evidence="2" id="KW-0067">ATP-binding</keyword>
<dbReference type="GO" id="GO:0005524">
    <property type="term" value="F:ATP binding"/>
    <property type="evidence" value="ECO:0007669"/>
    <property type="project" value="UniProtKB-KW"/>
</dbReference>
<feature type="repeat" description="TPR" evidence="3">
    <location>
        <begin position="533"/>
        <end position="566"/>
    </location>
</feature>
<evidence type="ECO:0000313" key="5">
    <source>
        <dbReference type="EMBL" id="MBD6620162.1"/>
    </source>
</evidence>
<dbReference type="Proteomes" id="UP001165986">
    <property type="component" value="Unassembled WGS sequence"/>
</dbReference>
<dbReference type="SUPFAM" id="SSF56112">
    <property type="entry name" value="Protein kinase-like (PK-like)"/>
    <property type="match status" value="1"/>
</dbReference>
<dbReference type="PROSITE" id="PS50011">
    <property type="entry name" value="PROTEIN_KINASE_DOM"/>
    <property type="match status" value="1"/>
</dbReference>
<dbReference type="RefSeq" id="WP_191761371.1">
    <property type="nucleotide sequence ID" value="NZ_VJXY01000056.1"/>
</dbReference>
<keyword evidence="1" id="KW-0547">Nucleotide-binding</keyword>
<dbReference type="Gene3D" id="1.25.40.10">
    <property type="entry name" value="Tetratricopeptide repeat domain"/>
    <property type="match status" value="2"/>
</dbReference>
<dbReference type="PANTHER" id="PTHR24363">
    <property type="entry name" value="SERINE/THREONINE PROTEIN KINASE"/>
    <property type="match status" value="1"/>
</dbReference>
<protein>
    <submittedName>
        <fullName evidence="5">Tetratricopeptide repeat protein</fullName>
    </submittedName>
</protein>
<accession>A0AA40VUH6</accession>
<dbReference type="InterPro" id="IPR000719">
    <property type="entry name" value="Prot_kinase_dom"/>
</dbReference>
<sequence length="618" mass="70081">MVYCINHLCNQRHNPDDIENCLACGTPLLINKRIRLLRPLRPLEKDIDSYTNVFEVEDMNPAWGNKPRIRVMKVLKWSEKKYVELMRREVQALINLSHPGIPKAASNDYFIFTLPKEPRLELHCLVMEKIEGENLQQWLETYGKIPQNVALDWMLQLLDILDHVHKLGYFHRDIKPTNIIHQPNGNLALVDFGSVRTVSKTYLAKVGSSGKDSITGTGSGNEVTAIFTIGFSAPEQIDGRALPQSDFYALGRTIVNLVTGVPMLQLPVEDRTGKLIWRDKAQHIDKPVAGFIDELIHPFPGFRPQTTEIITERIQRLPWESKVHHFLKSKVFKIGRFAAIGLIILGIGKLSAPSIASYLVSQGEKSEARNDYQSAQNFFELAIKINSSAKFAISKYYLDKASQLMLKGNLNAAKEGYELSVEYNNQNINAYNLLGITCQQLSDSQCVGYVYKNLLKFNPNDWTAHYNLGRFYDEQGDYELAEKEYNIAIKNSSSAIIAINNLSRLKIKMGDYNTAISLAQSGLKKNKDPLIQAALYKNLGWATLEQNKVNAAKKYLEKALDLDNQRIDAYCLLAKAQETLGKIDDARISIEFCLLAKSTDSDISIWRQELLDRILKKR</sequence>
<dbReference type="EMBL" id="VJXY01000056">
    <property type="protein sequence ID" value="MBD6620162.1"/>
    <property type="molecule type" value="Genomic_DNA"/>
</dbReference>
<dbReference type="InterPro" id="IPR019734">
    <property type="entry name" value="TPR_rpt"/>
</dbReference>
<evidence type="ECO:0000256" key="1">
    <source>
        <dbReference type="ARBA" id="ARBA00022741"/>
    </source>
</evidence>
<dbReference type="Pfam" id="PF00069">
    <property type="entry name" value="Pkinase"/>
    <property type="match status" value="1"/>
</dbReference>
<comment type="caution">
    <text evidence="5">The sequence shown here is derived from an EMBL/GenBank/DDBJ whole genome shotgun (WGS) entry which is preliminary data.</text>
</comment>
<dbReference type="CDD" id="cd14014">
    <property type="entry name" value="STKc_PknB_like"/>
    <property type="match status" value="1"/>
</dbReference>